<accession>A0A1I2XRK8</accession>
<dbReference type="PANTHER" id="PTHR40076">
    <property type="entry name" value="MEMBRANE PROTEIN-RELATED"/>
    <property type="match status" value="1"/>
</dbReference>
<feature type="transmembrane region" description="Helical" evidence="1">
    <location>
        <begin position="34"/>
        <end position="55"/>
    </location>
</feature>
<feature type="transmembrane region" description="Helical" evidence="1">
    <location>
        <begin position="159"/>
        <end position="187"/>
    </location>
</feature>
<evidence type="ECO:0000256" key="1">
    <source>
        <dbReference type="SAM" id="Phobius"/>
    </source>
</evidence>
<keyword evidence="1" id="KW-1133">Transmembrane helix</keyword>
<evidence type="ECO:0000313" key="3">
    <source>
        <dbReference type="Proteomes" id="UP000199642"/>
    </source>
</evidence>
<keyword evidence="1" id="KW-0812">Transmembrane</keyword>
<sequence>MKDPRKIEEILSKPIHFDIDKALRRGWELFKTQPAILIVYTIVVVGFSAAASLFLGDFSSIFSLFVGPALTAGYYLLANRISRNDSVEFMDSFEGFKFWFPVVVVSLVTGLLTILGAILLILPGIYLGVAYTFAMPMVIFGGYEFWMAMELSRKLITKIWWRFFLFLLLLLVINLVGALFLLVGLLVTIPTSYMILYAAFEELSGELLEEEDSLPRITHESES</sequence>
<proteinExistence type="predicted"/>
<dbReference type="PANTHER" id="PTHR40076:SF1">
    <property type="entry name" value="MEMBRANE PROTEIN"/>
    <property type="match status" value="1"/>
</dbReference>
<feature type="transmembrane region" description="Helical" evidence="1">
    <location>
        <begin position="61"/>
        <end position="77"/>
    </location>
</feature>
<name>A0A1I2XRK8_9BACT</name>
<dbReference type="OrthoDB" id="825622at2"/>
<keyword evidence="3" id="KW-1185">Reference proteome</keyword>
<gene>
    <name evidence="2" type="ORF">SAMN04487988_12128</name>
</gene>
<dbReference type="InterPro" id="IPR010380">
    <property type="entry name" value="DUF975"/>
</dbReference>
<keyword evidence="1" id="KW-0472">Membrane</keyword>
<protein>
    <submittedName>
        <fullName evidence="2">Uncharacterized membrane protein</fullName>
    </submittedName>
</protein>
<dbReference type="AlphaFoldDB" id="A0A1I2XRK8"/>
<feature type="transmembrane region" description="Helical" evidence="1">
    <location>
        <begin position="98"/>
        <end position="122"/>
    </location>
</feature>
<dbReference type="Proteomes" id="UP000199642">
    <property type="component" value="Unassembled WGS sequence"/>
</dbReference>
<organism evidence="2 3">
    <name type="scientific">Algoriphagus hitonicola</name>
    <dbReference type="NCBI Taxonomy" id="435880"/>
    <lineage>
        <taxon>Bacteria</taxon>
        <taxon>Pseudomonadati</taxon>
        <taxon>Bacteroidota</taxon>
        <taxon>Cytophagia</taxon>
        <taxon>Cytophagales</taxon>
        <taxon>Cyclobacteriaceae</taxon>
        <taxon>Algoriphagus</taxon>
    </lineage>
</organism>
<dbReference type="STRING" id="435880.SAMN04487988_12128"/>
<dbReference type="EMBL" id="FOPC01000021">
    <property type="protein sequence ID" value="SFH15356.1"/>
    <property type="molecule type" value="Genomic_DNA"/>
</dbReference>
<evidence type="ECO:0000313" key="2">
    <source>
        <dbReference type="EMBL" id="SFH15356.1"/>
    </source>
</evidence>
<dbReference type="RefSeq" id="WP_092794668.1">
    <property type="nucleotide sequence ID" value="NZ_FOPC01000021.1"/>
</dbReference>
<feature type="transmembrane region" description="Helical" evidence="1">
    <location>
        <begin position="128"/>
        <end position="147"/>
    </location>
</feature>
<reference evidence="3" key="1">
    <citation type="submission" date="2016-10" db="EMBL/GenBank/DDBJ databases">
        <authorList>
            <person name="Varghese N."/>
            <person name="Submissions S."/>
        </authorList>
    </citation>
    <scope>NUCLEOTIDE SEQUENCE [LARGE SCALE GENOMIC DNA]</scope>
    <source>
        <strain evidence="3">DSM 19315</strain>
    </source>
</reference>